<dbReference type="GO" id="GO:0035513">
    <property type="term" value="P:oxidative RNA demethylation"/>
    <property type="evidence" value="ECO:0007669"/>
    <property type="project" value="TreeGrafter"/>
</dbReference>
<keyword evidence="4 5" id="KW-0408">Iron</keyword>
<dbReference type="Gene3D" id="2.60.120.590">
    <property type="entry name" value="Alpha-ketoglutarate-dependent dioxygenase AlkB-like"/>
    <property type="match status" value="1"/>
</dbReference>
<evidence type="ECO:0000256" key="5">
    <source>
        <dbReference type="PIRSR" id="PIRSR604574-2"/>
    </source>
</evidence>
<evidence type="ECO:0000313" key="8">
    <source>
        <dbReference type="Proteomes" id="UP000285301"/>
    </source>
</evidence>
<accession>A0A443RK08</accession>
<dbReference type="PANTHER" id="PTHR16557">
    <property type="entry name" value="ALKYLATED DNA REPAIR PROTEIN ALKB-RELATED"/>
    <property type="match status" value="1"/>
</dbReference>
<dbReference type="EMBL" id="NCKU01000412">
    <property type="protein sequence ID" value="RWS15597.1"/>
    <property type="molecule type" value="Genomic_DNA"/>
</dbReference>
<evidence type="ECO:0000259" key="6">
    <source>
        <dbReference type="PROSITE" id="PS51471"/>
    </source>
</evidence>
<proteinExistence type="predicted"/>
<dbReference type="Pfam" id="PF13532">
    <property type="entry name" value="2OG-FeII_Oxy_2"/>
    <property type="match status" value="1"/>
</dbReference>
<dbReference type="InterPro" id="IPR004574">
    <property type="entry name" value="Alkb"/>
</dbReference>
<name>A0A443RK08_9ACAR</name>
<organism evidence="7 8">
    <name type="scientific">Dinothrombium tinctorium</name>
    <dbReference type="NCBI Taxonomy" id="1965070"/>
    <lineage>
        <taxon>Eukaryota</taxon>
        <taxon>Metazoa</taxon>
        <taxon>Ecdysozoa</taxon>
        <taxon>Arthropoda</taxon>
        <taxon>Chelicerata</taxon>
        <taxon>Arachnida</taxon>
        <taxon>Acari</taxon>
        <taxon>Acariformes</taxon>
        <taxon>Trombidiformes</taxon>
        <taxon>Prostigmata</taxon>
        <taxon>Anystina</taxon>
        <taxon>Parasitengona</taxon>
        <taxon>Trombidioidea</taxon>
        <taxon>Trombidiidae</taxon>
        <taxon>Dinothrombium</taxon>
    </lineage>
</organism>
<dbReference type="GO" id="GO:0035515">
    <property type="term" value="F:oxidative RNA demethylase activity"/>
    <property type="evidence" value="ECO:0007669"/>
    <property type="project" value="TreeGrafter"/>
</dbReference>
<evidence type="ECO:0000256" key="2">
    <source>
        <dbReference type="ARBA" id="ARBA00022964"/>
    </source>
</evidence>
<feature type="binding site" evidence="5">
    <location>
        <position position="222"/>
    </location>
    <ligand>
        <name>Fe cation</name>
        <dbReference type="ChEBI" id="CHEBI:24875"/>
        <note>catalytic</note>
    </ligand>
</feature>
<comment type="cofactor">
    <cofactor evidence="5">
        <name>Fe(2+)</name>
        <dbReference type="ChEBI" id="CHEBI:29033"/>
    </cofactor>
    <text evidence="5">Binds 1 Fe(2+) ion per subunit.</text>
</comment>
<dbReference type="InterPro" id="IPR005123">
    <property type="entry name" value="Oxoglu/Fe-dep_dioxygenase_dom"/>
</dbReference>
<keyword evidence="2 7" id="KW-0223">Dioxygenase</keyword>
<dbReference type="SUPFAM" id="SSF51197">
    <property type="entry name" value="Clavaminate synthase-like"/>
    <property type="match status" value="1"/>
</dbReference>
<gene>
    <name evidence="7" type="ORF">B4U79_14712</name>
</gene>
<dbReference type="GO" id="GO:0005634">
    <property type="term" value="C:nucleus"/>
    <property type="evidence" value="ECO:0007669"/>
    <property type="project" value="TreeGrafter"/>
</dbReference>
<protein>
    <submittedName>
        <fullName evidence="7">Alpha-ketoglutarate-dependent dioxygenase abh1-like protein</fullName>
    </submittedName>
</protein>
<sequence length="250" mass="29056">MANDVIDFDKADKYSFVKKVNFDIQCEYLFNSPLHSDFVDPKQWKVYTLENGPKGLLVIPRIFTRQSSEKWFHKLLYTIPNKYTSQLKSNIALPCDEERETSNLRWITFGYHHNWDTKVYDEHKDDIPEDIVELCRCVCSVLQLHFVAEAGIINYYTNKSTLSPHVDHSEINHNAPLLSFSFGSAAIFLIGGRERYSSPIVPIYLHNSDLLIMSEESRLSFHAIPKVFANNNDYSGKKITRINLNIRQVY</sequence>
<dbReference type="STRING" id="1965070.A0A443RK08"/>
<dbReference type="PANTHER" id="PTHR16557:SF2">
    <property type="entry name" value="NUCLEIC ACID DIOXYGENASE ALKBH1"/>
    <property type="match status" value="1"/>
</dbReference>
<dbReference type="InterPro" id="IPR027450">
    <property type="entry name" value="AlkB-like"/>
</dbReference>
<evidence type="ECO:0000256" key="4">
    <source>
        <dbReference type="ARBA" id="ARBA00023004"/>
    </source>
</evidence>
<feature type="binding site" evidence="5">
    <location>
        <position position="167"/>
    </location>
    <ligand>
        <name>Fe cation</name>
        <dbReference type="ChEBI" id="CHEBI:24875"/>
        <note>catalytic</note>
    </ligand>
</feature>
<dbReference type="OrthoDB" id="6614653at2759"/>
<feature type="domain" description="Fe2OG dioxygenase" evidence="6">
    <location>
        <begin position="146"/>
        <end position="250"/>
    </location>
</feature>
<evidence type="ECO:0000256" key="1">
    <source>
        <dbReference type="ARBA" id="ARBA00022723"/>
    </source>
</evidence>
<keyword evidence="1 5" id="KW-0479">Metal-binding</keyword>
<dbReference type="PROSITE" id="PS51471">
    <property type="entry name" value="FE2OG_OXY"/>
    <property type="match status" value="1"/>
</dbReference>
<dbReference type="InterPro" id="IPR037151">
    <property type="entry name" value="AlkB-like_sf"/>
</dbReference>
<evidence type="ECO:0000256" key="3">
    <source>
        <dbReference type="ARBA" id="ARBA00023002"/>
    </source>
</evidence>
<dbReference type="GO" id="GO:0035516">
    <property type="term" value="F:broad specificity oxidative DNA demethylase activity"/>
    <property type="evidence" value="ECO:0007669"/>
    <property type="project" value="TreeGrafter"/>
</dbReference>
<evidence type="ECO:0000313" key="7">
    <source>
        <dbReference type="EMBL" id="RWS15597.1"/>
    </source>
</evidence>
<keyword evidence="3" id="KW-0560">Oxidoreductase</keyword>
<comment type="caution">
    <text evidence="7">The sequence shown here is derived from an EMBL/GenBank/DDBJ whole genome shotgun (WGS) entry which is preliminary data.</text>
</comment>
<keyword evidence="8" id="KW-1185">Reference proteome</keyword>
<dbReference type="GO" id="GO:0008198">
    <property type="term" value="F:ferrous iron binding"/>
    <property type="evidence" value="ECO:0007669"/>
    <property type="project" value="TreeGrafter"/>
</dbReference>
<feature type="binding site" evidence="5">
    <location>
        <position position="165"/>
    </location>
    <ligand>
        <name>Fe cation</name>
        <dbReference type="ChEBI" id="CHEBI:24875"/>
        <note>catalytic</note>
    </ligand>
</feature>
<dbReference type="Proteomes" id="UP000285301">
    <property type="component" value="Unassembled WGS sequence"/>
</dbReference>
<reference evidence="7 8" key="1">
    <citation type="journal article" date="2018" name="Gigascience">
        <title>Genomes of trombidid mites reveal novel predicted allergens and laterally-transferred genes associated with secondary metabolism.</title>
        <authorList>
            <person name="Dong X."/>
            <person name="Chaisiri K."/>
            <person name="Xia D."/>
            <person name="Armstrong S.D."/>
            <person name="Fang Y."/>
            <person name="Donnelly M.J."/>
            <person name="Kadowaki T."/>
            <person name="McGarry J.W."/>
            <person name="Darby A.C."/>
            <person name="Makepeace B.L."/>
        </authorList>
    </citation>
    <scope>NUCLEOTIDE SEQUENCE [LARGE SCALE GENOMIC DNA]</scope>
    <source>
        <strain evidence="7">UoL-WK</strain>
    </source>
</reference>
<dbReference type="AlphaFoldDB" id="A0A443RK08"/>
<dbReference type="GO" id="GO:0005737">
    <property type="term" value="C:cytoplasm"/>
    <property type="evidence" value="ECO:0007669"/>
    <property type="project" value="TreeGrafter"/>
</dbReference>